<dbReference type="InterPro" id="IPR011711">
    <property type="entry name" value="GntR_C"/>
</dbReference>
<dbReference type="RefSeq" id="WP_066244042.1">
    <property type="nucleotide sequence ID" value="NZ_LSGP01000023.1"/>
</dbReference>
<accession>A0A154BNB6</accession>
<comment type="caution">
    <text evidence="5">The sequence shown here is derived from an EMBL/GenBank/DDBJ whole genome shotgun (WGS) entry which is preliminary data.</text>
</comment>
<evidence type="ECO:0000256" key="3">
    <source>
        <dbReference type="ARBA" id="ARBA00023163"/>
    </source>
</evidence>
<dbReference type="InterPro" id="IPR008920">
    <property type="entry name" value="TF_FadR/GntR_C"/>
</dbReference>
<evidence type="ECO:0000313" key="6">
    <source>
        <dbReference type="Proteomes" id="UP000076268"/>
    </source>
</evidence>
<dbReference type="SMART" id="SM00345">
    <property type="entry name" value="HTH_GNTR"/>
    <property type="match status" value="1"/>
</dbReference>
<dbReference type="InterPro" id="IPR036390">
    <property type="entry name" value="WH_DNA-bd_sf"/>
</dbReference>
<dbReference type="Proteomes" id="UP000076268">
    <property type="component" value="Unassembled WGS sequence"/>
</dbReference>
<dbReference type="OrthoDB" id="9781630at2"/>
<dbReference type="InterPro" id="IPR036388">
    <property type="entry name" value="WH-like_DNA-bd_sf"/>
</dbReference>
<dbReference type="Pfam" id="PF07729">
    <property type="entry name" value="FCD"/>
    <property type="match status" value="1"/>
</dbReference>
<sequence length="222" mass="25368">MFANLKDLPQYLGLNDQVYDVLKNAITQHTLATGCKLDVNLLAKRWGISRSPVNDAIQRLMIEGLVSVVPRRGTFVASIDVTDILQLMDIRLMFELRAAELVIGEIRREQMQDMKSILDKLEELLQSENLDFLQYSQSDLELHALPIIWTNNEKLYKLYQSQNFQWYMTRLGRSSAGHHEHWAIYKAYEAGDLAAVKQAVTHHIEAGKASVIKRSNNGTPLM</sequence>
<organism evidence="5 6">
    <name type="scientific">Anaerosporomusa subterranea</name>
    <dbReference type="NCBI Taxonomy" id="1794912"/>
    <lineage>
        <taxon>Bacteria</taxon>
        <taxon>Bacillati</taxon>
        <taxon>Bacillota</taxon>
        <taxon>Negativicutes</taxon>
        <taxon>Acetonemataceae</taxon>
        <taxon>Anaerosporomusa</taxon>
    </lineage>
</organism>
<dbReference type="InterPro" id="IPR000524">
    <property type="entry name" value="Tscrpt_reg_HTH_GntR"/>
</dbReference>
<evidence type="ECO:0000256" key="2">
    <source>
        <dbReference type="ARBA" id="ARBA00023125"/>
    </source>
</evidence>
<dbReference type="Gene3D" id="1.20.120.530">
    <property type="entry name" value="GntR ligand-binding domain-like"/>
    <property type="match status" value="1"/>
</dbReference>
<proteinExistence type="predicted"/>
<dbReference type="GO" id="GO:0003700">
    <property type="term" value="F:DNA-binding transcription factor activity"/>
    <property type="evidence" value="ECO:0007669"/>
    <property type="project" value="InterPro"/>
</dbReference>
<protein>
    <recommendedName>
        <fullName evidence="4">HTH gntR-type domain-containing protein</fullName>
    </recommendedName>
</protein>
<dbReference type="PROSITE" id="PS51257">
    <property type="entry name" value="PROKAR_LIPOPROTEIN"/>
    <property type="match status" value="1"/>
</dbReference>
<dbReference type="GO" id="GO:0003677">
    <property type="term" value="F:DNA binding"/>
    <property type="evidence" value="ECO:0007669"/>
    <property type="project" value="UniProtKB-KW"/>
</dbReference>
<evidence type="ECO:0000259" key="4">
    <source>
        <dbReference type="PROSITE" id="PS50949"/>
    </source>
</evidence>
<dbReference type="Gene3D" id="1.10.10.10">
    <property type="entry name" value="Winged helix-like DNA-binding domain superfamily/Winged helix DNA-binding domain"/>
    <property type="match status" value="1"/>
</dbReference>
<dbReference type="PROSITE" id="PS50949">
    <property type="entry name" value="HTH_GNTR"/>
    <property type="match status" value="1"/>
</dbReference>
<dbReference type="SMART" id="SM00895">
    <property type="entry name" value="FCD"/>
    <property type="match status" value="1"/>
</dbReference>
<keyword evidence="6" id="KW-1185">Reference proteome</keyword>
<dbReference type="SUPFAM" id="SSF48008">
    <property type="entry name" value="GntR ligand-binding domain-like"/>
    <property type="match status" value="1"/>
</dbReference>
<name>A0A154BNB6_ANASB</name>
<dbReference type="CDD" id="cd07377">
    <property type="entry name" value="WHTH_GntR"/>
    <property type="match status" value="1"/>
</dbReference>
<reference evidence="5 6" key="1">
    <citation type="submission" date="2016-02" db="EMBL/GenBank/DDBJ databases">
        <title>Anaerosporomusa subterraneum gen. nov., sp. nov., a spore-forming obligate anaerobe isolated from saprolite.</title>
        <authorList>
            <person name="Choi J.K."/>
            <person name="Shah M."/>
            <person name="Yee N."/>
        </authorList>
    </citation>
    <scope>NUCLEOTIDE SEQUENCE [LARGE SCALE GENOMIC DNA]</scope>
    <source>
        <strain evidence="5 6">RU4</strain>
    </source>
</reference>
<evidence type="ECO:0000256" key="1">
    <source>
        <dbReference type="ARBA" id="ARBA00023015"/>
    </source>
</evidence>
<dbReference type="AlphaFoldDB" id="A0A154BNB6"/>
<keyword evidence="2" id="KW-0238">DNA-binding</keyword>
<dbReference type="EMBL" id="LSGP01000023">
    <property type="protein sequence ID" value="KYZ75464.1"/>
    <property type="molecule type" value="Genomic_DNA"/>
</dbReference>
<evidence type="ECO:0000313" key="5">
    <source>
        <dbReference type="EMBL" id="KYZ75464.1"/>
    </source>
</evidence>
<keyword evidence="1" id="KW-0805">Transcription regulation</keyword>
<gene>
    <name evidence="5" type="ORF">AXX12_12140</name>
</gene>
<dbReference type="PANTHER" id="PTHR43537">
    <property type="entry name" value="TRANSCRIPTIONAL REGULATOR, GNTR FAMILY"/>
    <property type="match status" value="1"/>
</dbReference>
<dbReference type="SUPFAM" id="SSF46785">
    <property type="entry name" value="Winged helix' DNA-binding domain"/>
    <property type="match status" value="1"/>
</dbReference>
<feature type="domain" description="HTH gntR-type" evidence="4">
    <location>
        <begin position="12"/>
        <end position="79"/>
    </location>
</feature>
<dbReference type="PANTHER" id="PTHR43537:SF24">
    <property type="entry name" value="GLUCONATE OPERON TRANSCRIPTIONAL REPRESSOR"/>
    <property type="match status" value="1"/>
</dbReference>
<keyword evidence="3" id="KW-0804">Transcription</keyword>
<dbReference type="STRING" id="1794912.AXX12_12140"/>
<dbReference type="Pfam" id="PF00392">
    <property type="entry name" value="GntR"/>
    <property type="match status" value="1"/>
</dbReference>